<dbReference type="EMBL" id="RSCM01000009">
    <property type="protein sequence ID" value="RUS95827.1"/>
    <property type="molecule type" value="Genomic_DNA"/>
</dbReference>
<organism evidence="2 3">
    <name type="scientific">Trichormus variabilis SAG 1403-4b</name>
    <dbReference type="NCBI Taxonomy" id="447716"/>
    <lineage>
        <taxon>Bacteria</taxon>
        <taxon>Bacillati</taxon>
        <taxon>Cyanobacteriota</taxon>
        <taxon>Cyanophyceae</taxon>
        <taxon>Nostocales</taxon>
        <taxon>Nostocaceae</taxon>
        <taxon>Trichormus</taxon>
    </lineage>
</organism>
<sequence>METTNITLNNPDYAYLFGFIQTDGHLYNNTRERGRLSIEINKQDEDILWAFKNLIPFNSSITERIRSTNFSQNYTSVIWRVYDKRFRDYLESWGLPIGSKSELIKPPSCSFSKVDYFRGLIDGDGSLGFTSNGFPFLSLVTSSSHICFEYIELIQQIVGKTKTSNRNTRDNIYNIVVYKEDAQILAKYLYYDGCLALYRKIIKANEILSWSRPPDMKRINNRKRWTPQEDQFITTHSVECAMEVLSRSRNSVELRLWRLNKLNQQLVTN</sequence>
<proteinExistence type="predicted"/>
<keyword evidence="3" id="KW-1185">Reference proteome</keyword>
<dbReference type="SUPFAM" id="SSF55608">
    <property type="entry name" value="Homing endonucleases"/>
    <property type="match status" value="2"/>
</dbReference>
<dbReference type="InterPro" id="IPR004860">
    <property type="entry name" value="LAGLIDADG_dom"/>
</dbReference>
<dbReference type="OrthoDB" id="3368368at2"/>
<name>A0A433UPQ7_ANAVA</name>
<evidence type="ECO:0000259" key="1">
    <source>
        <dbReference type="Pfam" id="PF14528"/>
    </source>
</evidence>
<protein>
    <recommendedName>
        <fullName evidence="1">Homing endonuclease LAGLIDADG domain-containing protein</fullName>
    </recommendedName>
</protein>
<dbReference type="Pfam" id="PF14528">
    <property type="entry name" value="LAGLIDADG_3"/>
    <property type="match status" value="1"/>
</dbReference>
<dbReference type="InterPro" id="IPR027434">
    <property type="entry name" value="Homing_endonucl"/>
</dbReference>
<evidence type="ECO:0000313" key="3">
    <source>
        <dbReference type="Proteomes" id="UP000276103"/>
    </source>
</evidence>
<dbReference type="Proteomes" id="UP000276103">
    <property type="component" value="Unassembled WGS sequence"/>
</dbReference>
<evidence type="ECO:0000313" key="2">
    <source>
        <dbReference type="EMBL" id="RUS95827.1"/>
    </source>
</evidence>
<reference evidence="2 3" key="1">
    <citation type="journal article" date="2019" name="Genome Biol. Evol.">
        <title>Day and night: Metabolic profiles and evolutionary relationships of six axenic non-marine cyanobacteria.</title>
        <authorList>
            <person name="Will S.E."/>
            <person name="Henke P."/>
            <person name="Boedeker C."/>
            <person name="Huang S."/>
            <person name="Brinkmann H."/>
            <person name="Rohde M."/>
            <person name="Jarek M."/>
            <person name="Friedl T."/>
            <person name="Seufert S."/>
            <person name="Schumacher M."/>
            <person name="Overmann J."/>
            <person name="Neumann-Schaal M."/>
            <person name="Petersen J."/>
        </authorList>
    </citation>
    <scope>NUCLEOTIDE SEQUENCE [LARGE SCALE GENOMIC DNA]</scope>
    <source>
        <strain evidence="2 3">SAG 1403-4b</strain>
    </source>
</reference>
<dbReference type="RefSeq" id="WP_127054894.1">
    <property type="nucleotide sequence ID" value="NZ_RSCM01000009.1"/>
</dbReference>
<comment type="caution">
    <text evidence="2">The sequence shown here is derived from an EMBL/GenBank/DDBJ whole genome shotgun (WGS) entry which is preliminary data.</text>
</comment>
<gene>
    <name evidence="2" type="ORF">DSM107003_30030</name>
</gene>
<accession>A0A433UPQ7</accession>
<dbReference type="Gene3D" id="3.10.28.10">
    <property type="entry name" value="Homing endonucleases"/>
    <property type="match status" value="1"/>
</dbReference>
<feature type="domain" description="Homing endonuclease LAGLIDADG" evidence="1">
    <location>
        <begin position="13"/>
        <end position="94"/>
    </location>
</feature>
<dbReference type="AlphaFoldDB" id="A0A433UPQ7"/>